<keyword evidence="4" id="KW-1185">Reference proteome</keyword>
<proteinExistence type="predicted"/>
<comment type="caution">
    <text evidence="3">The sequence shown here is derived from an EMBL/GenBank/DDBJ whole genome shotgun (WGS) entry which is preliminary data.</text>
</comment>
<sequence length="497" mass="56938">MQNTLSVISSLLIINLLLLLFSVSSNAQTINFNDSLYVDKTIKKGNYPLRPYVDIGKALMSGVIIKEGKIISESMLQSIGSTTFTLSNGIKVHYKFTDKNKNDVQLRAISYGGLSLIKDQDLPSAQLLAKFIIKSGLGNHSAIDLSKILVDNTAKTDIHISNITESINGFSTTKDVETLLQMIHLRFVNPRFDKDVYQVVIENLNNYITKRCHDINEKIKDSVTATLYGNNHPKRRLFNNEFIKDVSFDKIKVVYMERFNNAADFEFFIVGDLQKRALRSLLEKYIASIPINDTKETWQDNSVSWLEDMIDKKIPLIMENPKSEVRIGYKNMMNYSLKNVLVARALGDILEFRLTEILQEQVEGYRGNVKVSVQKRPIEQASLQIAFDCNPDKIDQLIAMVNQEIKNIANGTITRTDLNEIKSDYLKERKQEQDYNSYDIQVLINYFREDYNMNDPKNSEDLVNTITIKDIEAFTEALIKDSKSYKIVFSQDLKVKK</sequence>
<protein>
    <submittedName>
        <fullName evidence="3">Insulinase family protein</fullName>
    </submittedName>
</protein>
<reference evidence="3" key="1">
    <citation type="submission" date="2023-07" db="EMBL/GenBank/DDBJ databases">
        <title>Two novel species in the genus Flavivirga.</title>
        <authorList>
            <person name="Kwon K."/>
        </authorList>
    </citation>
    <scope>NUCLEOTIDE SEQUENCE</scope>
    <source>
        <strain evidence="3">KACC 14157</strain>
    </source>
</reference>
<feature type="signal peptide" evidence="1">
    <location>
        <begin position="1"/>
        <end position="27"/>
    </location>
</feature>
<evidence type="ECO:0000313" key="3">
    <source>
        <dbReference type="EMBL" id="MDO5988552.1"/>
    </source>
</evidence>
<evidence type="ECO:0000259" key="2">
    <source>
        <dbReference type="Pfam" id="PF05193"/>
    </source>
</evidence>
<feature type="domain" description="Peptidase M16 C-terminal" evidence="2">
    <location>
        <begin position="255"/>
        <end position="423"/>
    </location>
</feature>
<evidence type="ECO:0000256" key="1">
    <source>
        <dbReference type="SAM" id="SignalP"/>
    </source>
</evidence>
<dbReference type="Pfam" id="PF05193">
    <property type="entry name" value="Peptidase_M16_C"/>
    <property type="match status" value="1"/>
</dbReference>
<dbReference type="InterPro" id="IPR011249">
    <property type="entry name" value="Metalloenz_LuxS/M16"/>
</dbReference>
<dbReference type="SUPFAM" id="SSF63411">
    <property type="entry name" value="LuxS/MPP-like metallohydrolase"/>
    <property type="match status" value="2"/>
</dbReference>
<feature type="chain" id="PRO_5045293590" evidence="1">
    <location>
        <begin position="28"/>
        <end position="497"/>
    </location>
</feature>
<organism evidence="3 4">
    <name type="scientific">Flavivirga amylovorans</name>
    <dbReference type="NCBI Taxonomy" id="870486"/>
    <lineage>
        <taxon>Bacteria</taxon>
        <taxon>Pseudomonadati</taxon>
        <taxon>Bacteroidota</taxon>
        <taxon>Flavobacteriia</taxon>
        <taxon>Flavobacteriales</taxon>
        <taxon>Flavobacteriaceae</taxon>
        <taxon>Flavivirga</taxon>
    </lineage>
</organism>
<evidence type="ECO:0000313" key="4">
    <source>
        <dbReference type="Proteomes" id="UP001176891"/>
    </source>
</evidence>
<dbReference type="EMBL" id="JAUOEM010000004">
    <property type="protein sequence ID" value="MDO5988552.1"/>
    <property type="molecule type" value="Genomic_DNA"/>
</dbReference>
<accession>A0ABT8X4B8</accession>
<dbReference type="InterPro" id="IPR007863">
    <property type="entry name" value="Peptidase_M16_C"/>
</dbReference>
<dbReference type="Proteomes" id="UP001176891">
    <property type="component" value="Unassembled WGS sequence"/>
</dbReference>
<gene>
    <name evidence="3" type="ORF">Q4Q39_14160</name>
</gene>
<name>A0ABT8X4B8_9FLAO</name>
<dbReference type="Gene3D" id="3.30.830.10">
    <property type="entry name" value="Metalloenzyme, LuxS/M16 peptidase-like"/>
    <property type="match status" value="2"/>
</dbReference>
<keyword evidence="1" id="KW-0732">Signal</keyword>
<dbReference type="RefSeq" id="WP_303283165.1">
    <property type="nucleotide sequence ID" value="NZ_BAABCZ010000009.1"/>
</dbReference>